<evidence type="ECO:0000313" key="1">
    <source>
        <dbReference type="EMBL" id="MDT7038461.1"/>
    </source>
</evidence>
<dbReference type="EMBL" id="JAVLAO010000001">
    <property type="protein sequence ID" value="MDT7038461.1"/>
    <property type="molecule type" value="Genomic_DNA"/>
</dbReference>
<dbReference type="AlphaFoldDB" id="A0AAW8WD27"/>
<protein>
    <submittedName>
        <fullName evidence="1">Uncharacterized protein</fullName>
    </submittedName>
</protein>
<evidence type="ECO:0000313" key="2">
    <source>
        <dbReference type="Proteomes" id="UP001263852"/>
    </source>
</evidence>
<comment type="caution">
    <text evidence="1">The sequence shown here is derived from an EMBL/GenBank/DDBJ whole genome shotgun (WGS) entry which is preliminary data.</text>
</comment>
<proteinExistence type="predicted"/>
<dbReference type="RefSeq" id="WP_065674802.1">
    <property type="nucleotide sequence ID" value="NZ_JAGWDT010000021.1"/>
</dbReference>
<accession>A0AAW8WD27</accession>
<name>A0AAW8WD27_LACPE</name>
<sequence>MTQKQVTQLLVELHELNKTLKTIASSLERKEVSHDIFPGIAFKAAPVSKEEFVKHYGEYVKRCSN</sequence>
<organism evidence="1 2">
    <name type="scientific">Lactiplantibacillus pentosus</name>
    <name type="common">Lactobacillus pentosus</name>
    <dbReference type="NCBI Taxonomy" id="1589"/>
    <lineage>
        <taxon>Bacteria</taxon>
        <taxon>Bacillati</taxon>
        <taxon>Bacillota</taxon>
        <taxon>Bacilli</taxon>
        <taxon>Lactobacillales</taxon>
        <taxon>Lactobacillaceae</taxon>
        <taxon>Lactiplantibacillus</taxon>
    </lineage>
</organism>
<dbReference type="Proteomes" id="UP001263852">
    <property type="component" value="Unassembled WGS sequence"/>
</dbReference>
<gene>
    <name evidence="1" type="ORF">RI555_05500</name>
</gene>
<reference evidence="1" key="1">
    <citation type="submission" date="2023-08" db="EMBL/GenBank/DDBJ databases">
        <authorList>
            <person name="Page C.A."/>
            <person name="Perez-Diaz I.M."/>
        </authorList>
    </citation>
    <scope>NUCLEOTIDE SEQUENCE</scope>
    <source>
        <strain evidence="1">1.8.9</strain>
    </source>
</reference>